<dbReference type="AlphaFoldDB" id="A0A1M5CAQ9"/>
<dbReference type="EMBL" id="FQUH01000011">
    <property type="protein sequence ID" value="SHF51825.1"/>
    <property type="molecule type" value="Genomic_DNA"/>
</dbReference>
<name>A0A1M5CAQ9_VIBGA</name>
<sequence length="112" mass="12651">MIFKGYVRLGILVLLGCGVGSVMLRIKGLVAENEKLTAQVAQSSVQIMMQKNVLDQVAQEREQMNQLLIKRARNSADNEEKLRHEIQTLQQEISGHSCVVPITVTERLRESY</sequence>
<keyword evidence="1" id="KW-0472">Membrane</keyword>
<evidence type="ECO:0000313" key="2">
    <source>
        <dbReference type="EMBL" id="SHF51825.1"/>
    </source>
</evidence>
<evidence type="ECO:0000313" key="3">
    <source>
        <dbReference type="Proteomes" id="UP000184159"/>
    </source>
</evidence>
<gene>
    <name evidence="2" type="ORF">SAMN02745781_02517</name>
</gene>
<evidence type="ECO:0008006" key="4">
    <source>
        <dbReference type="Google" id="ProtNLM"/>
    </source>
</evidence>
<keyword evidence="1" id="KW-0812">Transmembrane</keyword>
<proteinExistence type="predicted"/>
<evidence type="ECO:0000256" key="1">
    <source>
        <dbReference type="SAM" id="Phobius"/>
    </source>
</evidence>
<dbReference type="RefSeq" id="WP_077316175.1">
    <property type="nucleotide sequence ID" value="NZ_FQUH01000011.1"/>
</dbReference>
<keyword evidence="1" id="KW-1133">Transmembrane helix</keyword>
<dbReference type="Proteomes" id="UP000184159">
    <property type="component" value="Unassembled WGS sequence"/>
</dbReference>
<reference evidence="3" key="1">
    <citation type="submission" date="2016-11" db="EMBL/GenBank/DDBJ databases">
        <authorList>
            <person name="Varghese N."/>
            <person name="Submissions S."/>
        </authorList>
    </citation>
    <scope>NUCLEOTIDE SEQUENCE [LARGE SCALE GENOMIC DNA]</scope>
    <source>
        <strain evidence="3">DSM 21264</strain>
    </source>
</reference>
<protein>
    <recommendedName>
        <fullName evidence="4">DUF2570 domain-containing protein</fullName>
    </recommendedName>
</protein>
<organism evidence="2 3">
    <name type="scientific">Vibrio gazogenes DSM 21264 = NBRC 103151</name>
    <dbReference type="NCBI Taxonomy" id="1123492"/>
    <lineage>
        <taxon>Bacteria</taxon>
        <taxon>Pseudomonadati</taxon>
        <taxon>Pseudomonadota</taxon>
        <taxon>Gammaproteobacteria</taxon>
        <taxon>Vibrionales</taxon>
        <taxon>Vibrionaceae</taxon>
        <taxon>Vibrio</taxon>
    </lineage>
</organism>
<accession>A0A1M5CAQ9</accession>
<keyword evidence="3" id="KW-1185">Reference proteome</keyword>
<feature type="transmembrane region" description="Helical" evidence="1">
    <location>
        <begin position="6"/>
        <end position="26"/>
    </location>
</feature>